<comment type="caution">
    <text evidence="2">The sequence shown here is derived from an EMBL/GenBank/DDBJ whole genome shotgun (WGS) entry which is preliminary data.</text>
</comment>
<feature type="region of interest" description="Disordered" evidence="1">
    <location>
        <begin position="215"/>
        <end position="250"/>
    </location>
</feature>
<organism evidence="2 5">
    <name type="scientific">Leptosia nina</name>
    <dbReference type="NCBI Taxonomy" id="320188"/>
    <lineage>
        <taxon>Eukaryota</taxon>
        <taxon>Metazoa</taxon>
        <taxon>Ecdysozoa</taxon>
        <taxon>Arthropoda</taxon>
        <taxon>Hexapoda</taxon>
        <taxon>Insecta</taxon>
        <taxon>Pterygota</taxon>
        <taxon>Neoptera</taxon>
        <taxon>Endopterygota</taxon>
        <taxon>Lepidoptera</taxon>
        <taxon>Glossata</taxon>
        <taxon>Ditrysia</taxon>
        <taxon>Papilionoidea</taxon>
        <taxon>Pieridae</taxon>
        <taxon>Pierinae</taxon>
        <taxon>Leptosia</taxon>
    </lineage>
</organism>
<protein>
    <submittedName>
        <fullName evidence="2">Uncharacterized protein</fullName>
    </submittedName>
</protein>
<gene>
    <name evidence="4" type="ORF">LNINA_LOCUS11936</name>
    <name evidence="2" type="ORF">LNINA_LOCUS2390</name>
    <name evidence="3" type="ORF">LNINA_LOCUS4288</name>
</gene>
<sequence length="250" mass="28542">MEELQKSLQDMSERFAQQMTAFQNQLSGATRSSPSSAEPSLSSLNAEFISFRSSVITCLENLQAQLEMLFKMQDEQEMRDRRKILLLHGYSESADLTIDSVIYKLSACLKCPELKPDSVSRCQRIGARKDAKPRPFLIKFKDIDLKHKIWAAKTNLKGSGLTLSEFLTKKRHYLFMTARKAFGMHKCWTRDGRIFAMTPSGSRRRIESMKDIETSAHTAPVEDLSPCLDPSPDFQRKEWINPRSKKLGDG</sequence>
<dbReference type="EMBL" id="CAVLEF010000003">
    <property type="protein sequence ID" value="CAK1542497.1"/>
    <property type="molecule type" value="Genomic_DNA"/>
</dbReference>
<dbReference type="EMBL" id="CAVLEF010000174">
    <property type="protein sequence ID" value="CAK1552910.1"/>
    <property type="molecule type" value="Genomic_DNA"/>
</dbReference>
<keyword evidence="5" id="KW-1185">Reference proteome</keyword>
<evidence type="ECO:0000313" key="2">
    <source>
        <dbReference type="EMBL" id="CAK1542497.1"/>
    </source>
</evidence>
<evidence type="ECO:0000256" key="1">
    <source>
        <dbReference type="SAM" id="MobiDB-lite"/>
    </source>
</evidence>
<name>A0AAV1IZ28_9NEOP</name>
<evidence type="ECO:0000313" key="4">
    <source>
        <dbReference type="EMBL" id="CAK1552910.1"/>
    </source>
</evidence>
<evidence type="ECO:0000313" key="3">
    <source>
        <dbReference type="EMBL" id="CAK1544553.1"/>
    </source>
</evidence>
<feature type="compositionally biased region" description="Basic and acidic residues" evidence="1">
    <location>
        <begin position="234"/>
        <end position="250"/>
    </location>
</feature>
<dbReference type="Proteomes" id="UP001497472">
    <property type="component" value="Unassembled WGS sequence"/>
</dbReference>
<reference evidence="2 5" key="1">
    <citation type="submission" date="2023-11" db="EMBL/GenBank/DDBJ databases">
        <authorList>
            <person name="Okamura Y."/>
        </authorList>
    </citation>
    <scope>NUCLEOTIDE SEQUENCE [LARGE SCALE GENOMIC DNA]</scope>
</reference>
<proteinExistence type="predicted"/>
<evidence type="ECO:0000313" key="5">
    <source>
        <dbReference type="Proteomes" id="UP001497472"/>
    </source>
</evidence>
<accession>A0AAV1IZ28</accession>
<dbReference type="EMBL" id="CAVLEF010000005">
    <property type="protein sequence ID" value="CAK1544553.1"/>
    <property type="molecule type" value="Genomic_DNA"/>
</dbReference>
<dbReference type="AlphaFoldDB" id="A0AAV1IZ28"/>